<organism evidence="2 3">
    <name type="scientific">Pelomonas cellulosilytica</name>
    <dbReference type="NCBI Taxonomy" id="2906762"/>
    <lineage>
        <taxon>Bacteria</taxon>
        <taxon>Pseudomonadati</taxon>
        <taxon>Pseudomonadota</taxon>
        <taxon>Betaproteobacteria</taxon>
        <taxon>Burkholderiales</taxon>
        <taxon>Sphaerotilaceae</taxon>
        <taxon>Roseateles</taxon>
    </lineage>
</organism>
<comment type="caution">
    <text evidence="2">The sequence shown here is derived from an EMBL/GenBank/DDBJ whole genome shotgun (WGS) entry which is preliminary data.</text>
</comment>
<accession>A0ABS8XN24</accession>
<protein>
    <submittedName>
        <fullName evidence="2">Uncharacterized protein</fullName>
    </submittedName>
</protein>
<evidence type="ECO:0000256" key="1">
    <source>
        <dbReference type="SAM" id="MobiDB-lite"/>
    </source>
</evidence>
<keyword evidence="3" id="KW-1185">Reference proteome</keyword>
<name>A0ABS8XN24_9BURK</name>
<proteinExistence type="predicted"/>
<reference evidence="2 3" key="1">
    <citation type="submission" date="2021-12" db="EMBL/GenBank/DDBJ databases">
        <title>Genome seq of P8.</title>
        <authorList>
            <person name="Seo T."/>
        </authorList>
    </citation>
    <scope>NUCLEOTIDE SEQUENCE [LARGE SCALE GENOMIC DNA]</scope>
    <source>
        <strain evidence="2 3">P8</strain>
    </source>
</reference>
<feature type="region of interest" description="Disordered" evidence="1">
    <location>
        <begin position="1"/>
        <end position="53"/>
    </location>
</feature>
<dbReference type="RefSeq" id="WP_233369854.1">
    <property type="nucleotide sequence ID" value="NZ_JAJTWU010000001.1"/>
</dbReference>
<evidence type="ECO:0000313" key="3">
    <source>
        <dbReference type="Proteomes" id="UP001200741"/>
    </source>
</evidence>
<feature type="compositionally biased region" description="Basic and acidic residues" evidence="1">
    <location>
        <begin position="38"/>
        <end position="47"/>
    </location>
</feature>
<evidence type="ECO:0000313" key="2">
    <source>
        <dbReference type="EMBL" id="MCE4553145.1"/>
    </source>
</evidence>
<sequence length="112" mass="13003">MSNTPDRGAQVIPTGDGARSTAGTDYGDWRPARPRGPHGYDFEKRFDPTSPDAALLDPDYRRLRDEHARELDAHYPRWQQMRYERFAEDFDRWRQERLDRIKPDDPGTAGAA</sequence>
<dbReference type="Proteomes" id="UP001200741">
    <property type="component" value="Unassembled WGS sequence"/>
</dbReference>
<dbReference type="EMBL" id="JAJTWU010000001">
    <property type="protein sequence ID" value="MCE4553145.1"/>
    <property type="molecule type" value="Genomic_DNA"/>
</dbReference>
<gene>
    <name evidence="2" type="ORF">LXT13_01620</name>
</gene>